<protein>
    <submittedName>
        <fullName evidence="2">Ankyrin repeat protein, putative</fullName>
    </submittedName>
</protein>
<dbReference type="STRING" id="3880.A0A072VFH2"/>
<dbReference type="Proteomes" id="UP000002051">
    <property type="component" value="Chromosome 2"/>
</dbReference>
<name>A0A072VFH2_MEDTR</name>
<evidence type="ECO:0000313" key="5">
    <source>
        <dbReference type="Proteomes" id="UP000002051"/>
    </source>
</evidence>
<reference evidence="2 5" key="2">
    <citation type="journal article" date="2014" name="BMC Genomics">
        <title>An improved genome release (version Mt4.0) for the model legume Medicago truncatula.</title>
        <authorList>
            <person name="Tang H."/>
            <person name="Krishnakumar V."/>
            <person name="Bidwell S."/>
            <person name="Rosen B."/>
            <person name="Chan A."/>
            <person name="Zhou S."/>
            <person name="Gentzbittel L."/>
            <person name="Childs K.L."/>
            <person name="Yandell M."/>
            <person name="Gundlach H."/>
            <person name="Mayer K.F."/>
            <person name="Schwartz D.C."/>
            <person name="Town C.D."/>
        </authorList>
    </citation>
    <scope>GENOME REANNOTATION</scope>
    <source>
        <strain evidence="2">A17</strain>
        <strain evidence="4 5">cv. Jemalong A17</strain>
    </source>
</reference>
<dbReference type="AlphaFoldDB" id="A0A072VFH2"/>
<reference evidence="4" key="3">
    <citation type="submission" date="2015-04" db="UniProtKB">
        <authorList>
            <consortium name="EnsemblPlants"/>
        </authorList>
    </citation>
    <scope>IDENTIFICATION</scope>
    <source>
        <strain evidence="4">cv. Jemalong A17</strain>
    </source>
</reference>
<dbReference type="Gramene" id="rna8239">
    <property type="protein sequence ID" value="RHN72515.1"/>
    <property type="gene ID" value="gene8239"/>
</dbReference>
<keyword evidence="5" id="KW-1185">Reference proteome</keyword>
<evidence type="ECO:0000313" key="6">
    <source>
        <dbReference type="Proteomes" id="UP000265566"/>
    </source>
</evidence>
<reference evidence="2 5" key="1">
    <citation type="journal article" date="2011" name="Nature">
        <title>The Medicago genome provides insight into the evolution of rhizobial symbioses.</title>
        <authorList>
            <person name="Young N.D."/>
            <person name="Debelle F."/>
            <person name="Oldroyd G.E."/>
            <person name="Geurts R."/>
            <person name="Cannon S.B."/>
            <person name="Udvardi M.K."/>
            <person name="Benedito V.A."/>
            <person name="Mayer K.F."/>
            <person name="Gouzy J."/>
            <person name="Schoof H."/>
            <person name="Van de Peer Y."/>
            <person name="Proost S."/>
            <person name="Cook D.R."/>
            <person name="Meyers B.C."/>
            <person name="Spannagl M."/>
            <person name="Cheung F."/>
            <person name="De Mita S."/>
            <person name="Krishnakumar V."/>
            <person name="Gundlach H."/>
            <person name="Zhou S."/>
            <person name="Mudge J."/>
            <person name="Bharti A.K."/>
            <person name="Murray J.D."/>
            <person name="Naoumkina M.A."/>
            <person name="Rosen B."/>
            <person name="Silverstein K.A."/>
            <person name="Tang H."/>
            <person name="Rombauts S."/>
            <person name="Zhao P.X."/>
            <person name="Zhou P."/>
            <person name="Barbe V."/>
            <person name="Bardou P."/>
            <person name="Bechner M."/>
            <person name="Bellec A."/>
            <person name="Berger A."/>
            <person name="Berges H."/>
            <person name="Bidwell S."/>
            <person name="Bisseling T."/>
            <person name="Choisne N."/>
            <person name="Couloux A."/>
            <person name="Denny R."/>
            <person name="Deshpande S."/>
            <person name="Dai X."/>
            <person name="Doyle J.J."/>
            <person name="Dudez A.M."/>
            <person name="Farmer A.D."/>
            <person name="Fouteau S."/>
            <person name="Franken C."/>
            <person name="Gibelin C."/>
            <person name="Gish J."/>
            <person name="Goldstein S."/>
            <person name="Gonzalez A.J."/>
            <person name="Green P.J."/>
            <person name="Hallab A."/>
            <person name="Hartog M."/>
            <person name="Hua A."/>
            <person name="Humphray S.J."/>
            <person name="Jeong D.H."/>
            <person name="Jing Y."/>
            <person name="Jocker A."/>
            <person name="Kenton S.M."/>
            <person name="Kim D.J."/>
            <person name="Klee K."/>
            <person name="Lai H."/>
            <person name="Lang C."/>
            <person name="Lin S."/>
            <person name="Macmil S.L."/>
            <person name="Magdelenat G."/>
            <person name="Matthews L."/>
            <person name="McCorrison J."/>
            <person name="Monaghan E.L."/>
            <person name="Mun J.H."/>
            <person name="Najar F.Z."/>
            <person name="Nicholson C."/>
            <person name="Noirot C."/>
            <person name="O'Bleness M."/>
            <person name="Paule C.R."/>
            <person name="Poulain J."/>
            <person name="Prion F."/>
            <person name="Qin B."/>
            <person name="Qu C."/>
            <person name="Retzel E.F."/>
            <person name="Riddle C."/>
            <person name="Sallet E."/>
            <person name="Samain S."/>
            <person name="Samson N."/>
            <person name="Sanders I."/>
            <person name="Saurat O."/>
            <person name="Scarpelli C."/>
            <person name="Schiex T."/>
            <person name="Segurens B."/>
            <person name="Severin A.J."/>
            <person name="Sherrier D.J."/>
            <person name="Shi R."/>
            <person name="Sims S."/>
            <person name="Singer S.R."/>
            <person name="Sinharoy S."/>
            <person name="Sterck L."/>
            <person name="Viollet A."/>
            <person name="Wang B.B."/>
            <person name="Wang K."/>
            <person name="Wang M."/>
            <person name="Wang X."/>
            <person name="Warfsmann J."/>
            <person name="Weissenbach J."/>
            <person name="White D.D."/>
            <person name="White J.D."/>
            <person name="Wiley G.B."/>
            <person name="Wincker P."/>
            <person name="Xing Y."/>
            <person name="Yang L."/>
            <person name="Yao Z."/>
            <person name="Ying F."/>
            <person name="Zhai J."/>
            <person name="Zhou L."/>
            <person name="Zuber A."/>
            <person name="Denarie J."/>
            <person name="Dixon R.A."/>
            <person name="May G.D."/>
            <person name="Schwartz D.C."/>
            <person name="Rogers J."/>
            <person name="Quetier F."/>
            <person name="Town C.D."/>
            <person name="Roe B.A."/>
        </authorList>
    </citation>
    <scope>NUCLEOTIDE SEQUENCE [LARGE SCALE GENOMIC DNA]</scope>
    <source>
        <strain evidence="2">A17</strain>
        <strain evidence="4 5">cv. Jemalong A17</strain>
    </source>
</reference>
<dbReference type="EMBL" id="PSQE01000002">
    <property type="protein sequence ID" value="RHN72515.1"/>
    <property type="molecule type" value="Genomic_DNA"/>
</dbReference>
<dbReference type="EnsemblPlants" id="KEH36870">
    <property type="protein sequence ID" value="KEH36870"/>
    <property type="gene ID" value="MTR_2g023440"/>
</dbReference>
<feature type="region of interest" description="Disordered" evidence="1">
    <location>
        <begin position="23"/>
        <end position="42"/>
    </location>
</feature>
<reference evidence="3" key="5">
    <citation type="journal article" date="2018" name="Nat. Plants">
        <title>Whole-genome landscape of Medicago truncatula symbiotic genes.</title>
        <authorList>
            <person name="Pecrix Y."/>
            <person name="Gamas P."/>
            <person name="Carrere S."/>
        </authorList>
    </citation>
    <scope>NUCLEOTIDE SEQUENCE</scope>
    <source>
        <tissue evidence="3">Leaves</tissue>
    </source>
</reference>
<proteinExistence type="predicted"/>
<evidence type="ECO:0000313" key="3">
    <source>
        <dbReference type="EMBL" id="RHN72515.1"/>
    </source>
</evidence>
<sequence length="81" mass="8781">MANESRSWADQWGAGGIGAMKYEEIDTRSQKDTGNSKNSSAKAGFTKAKAIATIGLEKIKSGASICVKWITNHFKKKRTST</sequence>
<dbReference type="HOGENOM" id="CLU_184050_1_0_1"/>
<accession>A0A072VFH2</accession>
<dbReference type="PANTHER" id="PTHR33386:SF26">
    <property type="entry name" value="ANKYRIN REPEAT PROTEIN"/>
    <property type="match status" value="1"/>
</dbReference>
<organism evidence="2 5">
    <name type="scientific">Medicago truncatula</name>
    <name type="common">Barrel medic</name>
    <name type="synonym">Medicago tribuloides</name>
    <dbReference type="NCBI Taxonomy" id="3880"/>
    <lineage>
        <taxon>Eukaryota</taxon>
        <taxon>Viridiplantae</taxon>
        <taxon>Streptophyta</taxon>
        <taxon>Embryophyta</taxon>
        <taxon>Tracheophyta</taxon>
        <taxon>Spermatophyta</taxon>
        <taxon>Magnoliopsida</taxon>
        <taxon>eudicotyledons</taxon>
        <taxon>Gunneridae</taxon>
        <taxon>Pentapetalae</taxon>
        <taxon>rosids</taxon>
        <taxon>fabids</taxon>
        <taxon>Fabales</taxon>
        <taxon>Fabaceae</taxon>
        <taxon>Papilionoideae</taxon>
        <taxon>50 kb inversion clade</taxon>
        <taxon>NPAAA clade</taxon>
        <taxon>Hologalegina</taxon>
        <taxon>IRL clade</taxon>
        <taxon>Trifolieae</taxon>
        <taxon>Medicago</taxon>
    </lineage>
</organism>
<feature type="compositionally biased region" description="Polar residues" evidence="1">
    <location>
        <begin position="32"/>
        <end position="41"/>
    </location>
</feature>
<dbReference type="PANTHER" id="PTHR33386">
    <property type="entry name" value="OS02G0740600 PROTEIN"/>
    <property type="match status" value="1"/>
</dbReference>
<evidence type="ECO:0000313" key="2">
    <source>
        <dbReference type="EMBL" id="KEH36870.1"/>
    </source>
</evidence>
<dbReference type="Proteomes" id="UP000265566">
    <property type="component" value="Chromosome 2"/>
</dbReference>
<gene>
    <name evidence="2" type="ordered locus">MTR_2g023440</name>
    <name evidence="3" type="ORF">MtrunA17_Chr2g0288541</name>
</gene>
<evidence type="ECO:0000313" key="4">
    <source>
        <dbReference type="EnsemblPlants" id="KEH36870"/>
    </source>
</evidence>
<dbReference type="EMBL" id="CM001218">
    <property type="protein sequence ID" value="KEH36870.1"/>
    <property type="molecule type" value="Genomic_DNA"/>
</dbReference>
<reference evidence="6" key="4">
    <citation type="journal article" date="2018" name="Nat. Plants">
        <title>Whole-genome landscape of Medicago truncatula symbiotic genes.</title>
        <authorList>
            <person name="Pecrix Y."/>
            <person name="Staton S.E."/>
            <person name="Sallet E."/>
            <person name="Lelandais-Briere C."/>
            <person name="Moreau S."/>
            <person name="Carrere S."/>
            <person name="Blein T."/>
            <person name="Jardinaud M.F."/>
            <person name="Latrasse D."/>
            <person name="Zouine M."/>
            <person name="Zahm M."/>
            <person name="Kreplak J."/>
            <person name="Mayjonade B."/>
            <person name="Satge C."/>
            <person name="Perez M."/>
            <person name="Cauet S."/>
            <person name="Marande W."/>
            <person name="Chantry-Darmon C."/>
            <person name="Lopez-Roques C."/>
            <person name="Bouchez O."/>
            <person name="Berard A."/>
            <person name="Debelle F."/>
            <person name="Munos S."/>
            <person name="Bendahmane A."/>
            <person name="Berges H."/>
            <person name="Niebel A."/>
            <person name="Buitink J."/>
            <person name="Frugier F."/>
            <person name="Benhamed M."/>
            <person name="Crespi M."/>
            <person name="Gouzy J."/>
            <person name="Gamas P."/>
        </authorList>
    </citation>
    <scope>NUCLEOTIDE SEQUENCE [LARGE SCALE GENOMIC DNA]</scope>
    <source>
        <strain evidence="6">cv. Jemalong A17</strain>
    </source>
</reference>
<evidence type="ECO:0000256" key="1">
    <source>
        <dbReference type="SAM" id="MobiDB-lite"/>
    </source>
</evidence>